<reference evidence="6 7" key="1">
    <citation type="submission" date="2023-12" db="EMBL/GenBank/DDBJ databases">
        <title>A high-quality genome assembly for Dillenia turbinata (Dilleniales).</title>
        <authorList>
            <person name="Chanderbali A."/>
        </authorList>
    </citation>
    <scope>NUCLEOTIDE SEQUENCE [LARGE SCALE GENOMIC DNA]</scope>
    <source>
        <strain evidence="6">LSX21</strain>
        <tissue evidence="6">Leaf</tissue>
    </source>
</reference>
<dbReference type="AlphaFoldDB" id="A0AAN8ULC8"/>
<accession>A0AAN8ULC8</accession>
<dbReference type="SUPFAM" id="SSF74788">
    <property type="entry name" value="Cullin repeat-like"/>
    <property type="match status" value="2"/>
</dbReference>
<dbReference type="Proteomes" id="UP001370490">
    <property type="component" value="Unassembled WGS sequence"/>
</dbReference>
<dbReference type="PANTHER" id="PTHR12542:SF95">
    <property type="entry name" value="EXOCYST SUBUNIT EXO70 FAMILY PROTEIN"/>
    <property type="match status" value="1"/>
</dbReference>
<evidence type="ECO:0000256" key="4">
    <source>
        <dbReference type="SAM" id="MobiDB-lite"/>
    </source>
</evidence>
<feature type="region of interest" description="Disordered" evidence="4">
    <location>
        <begin position="411"/>
        <end position="434"/>
    </location>
</feature>
<sequence length="434" mass="48790">MEGFRSFEDHVAARNLLKADLEKSTTLSNRNRGSGLFFSLNGHINHAIAPAAAVFNVFNAICKLEKSLSSDPCSDLTAYLLVIEQLEQELMFLTGNCSLAIKWLEELLLFLEENGISHDRCTSNVNKALKILRELKATEELAHQTTGLLGMAFDKLESEFRRLLTDAISLALVSSSTNEGQACSAASLSLPASVIKKLQTIANRISANNRIKNCMSIYVEVRSFIVRECFLALEAKKNAVELPKLLDVFNCLNRLRLEFNRIFGGKSCIETEDLIKDLFKRMGESWGKVSELLRLQVVDLFSGGRATTNEHVKQMLKAINDVFDDMNKKKSNWVIWDEGFRQKIAQLVIQVVVPTYKSFIESYGSLGAEHGTLNKHFRYIKENLENSVSLLHRPKLGPSQRTEHMPSYITKSHQFAPQENSVSKAKIRDGITTD</sequence>
<keyword evidence="2 3" id="KW-0813">Transport</keyword>
<dbReference type="GO" id="GO:0000145">
    <property type="term" value="C:exocyst"/>
    <property type="evidence" value="ECO:0007669"/>
    <property type="project" value="InterPro"/>
</dbReference>
<dbReference type="GO" id="GO:0015031">
    <property type="term" value="P:protein transport"/>
    <property type="evidence" value="ECO:0007669"/>
    <property type="project" value="UniProtKB-KW"/>
</dbReference>
<proteinExistence type="inferred from homology"/>
<dbReference type="GO" id="GO:0005546">
    <property type="term" value="F:phosphatidylinositol-4,5-bisphosphate binding"/>
    <property type="evidence" value="ECO:0007669"/>
    <property type="project" value="InterPro"/>
</dbReference>
<dbReference type="GO" id="GO:0006887">
    <property type="term" value="P:exocytosis"/>
    <property type="evidence" value="ECO:0007669"/>
    <property type="project" value="UniProtKB-KW"/>
</dbReference>
<dbReference type="InterPro" id="IPR004140">
    <property type="entry name" value="Exo70"/>
</dbReference>
<dbReference type="Gene3D" id="1.20.1280.170">
    <property type="entry name" value="Exocyst complex component Exo70"/>
    <property type="match status" value="2"/>
</dbReference>
<evidence type="ECO:0000313" key="6">
    <source>
        <dbReference type="EMBL" id="KAK6912312.1"/>
    </source>
</evidence>
<keyword evidence="3" id="KW-0653">Protein transport</keyword>
<evidence type="ECO:0000256" key="2">
    <source>
        <dbReference type="ARBA" id="ARBA00022448"/>
    </source>
</evidence>
<evidence type="ECO:0000256" key="3">
    <source>
        <dbReference type="RuleBase" id="RU365026"/>
    </source>
</evidence>
<dbReference type="EMBL" id="JBAMMX010000028">
    <property type="protein sequence ID" value="KAK6912312.1"/>
    <property type="molecule type" value="Genomic_DNA"/>
</dbReference>
<protein>
    <recommendedName>
        <fullName evidence="3">Exocyst subunit Exo70 family protein</fullName>
    </recommendedName>
</protein>
<comment type="similarity">
    <text evidence="1 3">Belongs to the EXO70 family.</text>
</comment>
<organism evidence="6 7">
    <name type="scientific">Dillenia turbinata</name>
    <dbReference type="NCBI Taxonomy" id="194707"/>
    <lineage>
        <taxon>Eukaryota</taxon>
        <taxon>Viridiplantae</taxon>
        <taxon>Streptophyta</taxon>
        <taxon>Embryophyta</taxon>
        <taxon>Tracheophyta</taxon>
        <taxon>Spermatophyta</taxon>
        <taxon>Magnoliopsida</taxon>
        <taxon>eudicotyledons</taxon>
        <taxon>Gunneridae</taxon>
        <taxon>Pentapetalae</taxon>
        <taxon>Dilleniales</taxon>
        <taxon>Dilleniaceae</taxon>
        <taxon>Dillenia</taxon>
    </lineage>
</organism>
<comment type="function">
    <text evidence="3">Component of the exocyst complex.</text>
</comment>
<evidence type="ECO:0000256" key="1">
    <source>
        <dbReference type="ARBA" id="ARBA00006756"/>
    </source>
</evidence>
<evidence type="ECO:0000259" key="5">
    <source>
        <dbReference type="Pfam" id="PF03081"/>
    </source>
</evidence>
<name>A0AAN8ULC8_9MAGN</name>
<evidence type="ECO:0000313" key="7">
    <source>
        <dbReference type="Proteomes" id="UP001370490"/>
    </source>
</evidence>
<feature type="compositionally biased region" description="Polar residues" evidence="4">
    <location>
        <begin position="411"/>
        <end position="423"/>
    </location>
</feature>
<dbReference type="InterPro" id="IPR016159">
    <property type="entry name" value="Cullin_repeat-like_dom_sf"/>
</dbReference>
<dbReference type="InterPro" id="IPR046364">
    <property type="entry name" value="Exo70_C"/>
</dbReference>
<gene>
    <name evidence="6" type="ORF">RJ641_024405</name>
</gene>
<dbReference type="PANTHER" id="PTHR12542">
    <property type="entry name" value="EXOCYST COMPLEX PROTEIN EXO70"/>
    <property type="match status" value="1"/>
</dbReference>
<keyword evidence="7" id="KW-1185">Reference proteome</keyword>
<comment type="caution">
    <text evidence="6">The sequence shown here is derived from an EMBL/GenBank/DDBJ whole genome shotgun (WGS) entry which is preliminary data.</text>
</comment>
<dbReference type="Pfam" id="PF20669">
    <property type="entry name" value="Exo70_N"/>
    <property type="match status" value="1"/>
</dbReference>
<dbReference type="Pfam" id="PF03081">
    <property type="entry name" value="Exo70_C"/>
    <property type="match status" value="1"/>
</dbReference>
<keyword evidence="3" id="KW-0268">Exocytosis</keyword>
<feature type="domain" description="Exocyst complex subunit Exo70 C-terminal" evidence="5">
    <location>
        <begin position="284"/>
        <end position="388"/>
    </location>
</feature>